<gene>
    <name evidence="2" type="ORF">M0R89_12910</name>
</gene>
<dbReference type="InterPro" id="IPR058473">
    <property type="entry name" value="DUF8159"/>
</dbReference>
<reference evidence="2 3" key="1">
    <citation type="submission" date="2022-04" db="EMBL/GenBank/DDBJ databases">
        <title>Diverse halophilic archaea isolated from saline environments.</title>
        <authorList>
            <person name="Cui H.-L."/>
        </authorList>
    </citation>
    <scope>NUCLEOTIDE SEQUENCE [LARGE SCALE GENOMIC DNA]</scope>
    <source>
        <strain evidence="2 3">XZYJT49</strain>
    </source>
</reference>
<evidence type="ECO:0000313" key="3">
    <source>
        <dbReference type="Proteomes" id="UP000830729"/>
    </source>
</evidence>
<accession>A0A8U0HR55</accession>
<evidence type="ECO:0000259" key="1">
    <source>
        <dbReference type="Pfam" id="PF26490"/>
    </source>
</evidence>
<protein>
    <recommendedName>
        <fullName evidence="1">DUF8159 domain-containing protein</fullName>
    </recommendedName>
</protein>
<feature type="domain" description="DUF8159" evidence="1">
    <location>
        <begin position="2"/>
        <end position="114"/>
    </location>
</feature>
<dbReference type="AlphaFoldDB" id="A0A8U0HR55"/>
<organism evidence="2 3">
    <name type="scientific">Halorussus limi</name>
    <dbReference type="NCBI Taxonomy" id="2938695"/>
    <lineage>
        <taxon>Archaea</taxon>
        <taxon>Methanobacteriati</taxon>
        <taxon>Methanobacteriota</taxon>
        <taxon>Stenosarchaea group</taxon>
        <taxon>Halobacteria</taxon>
        <taxon>Halobacteriales</taxon>
        <taxon>Haladaptataceae</taxon>
        <taxon>Halorussus</taxon>
    </lineage>
</organism>
<name>A0A8U0HR55_9EURY</name>
<evidence type="ECO:0000313" key="2">
    <source>
        <dbReference type="EMBL" id="UPV73440.1"/>
    </source>
</evidence>
<dbReference type="Proteomes" id="UP000830729">
    <property type="component" value="Chromosome"/>
</dbReference>
<dbReference type="Pfam" id="PF26490">
    <property type="entry name" value="DUF8159"/>
    <property type="match status" value="1"/>
</dbReference>
<dbReference type="EMBL" id="CP096659">
    <property type="protein sequence ID" value="UPV73440.1"/>
    <property type="molecule type" value="Genomic_DNA"/>
</dbReference>
<dbReference type="GeneID" id="72186115"/>
<keyword evidence="3" id="KW-1185">Reference proteome</keyword>
<dbReference type="KEGG" id="halx:M0R89_12910"/>
<dbReference type="RefSeq" id="WP_248649496.1">
    <property type="nucleotide sequence ID" value="NZ_CP096659.1"/>
</dbReference>
<proteinExistence type="predicted"/>
<sequence>MDDSDLRERLEQRLMSHGVYVTDLATDDATLRIEYETASSGEGVPHREVGRVLNRLLALQDEGWDPIDVRADVSSIEEDPRGAWRADAEWLAAHARGDLSDVDLSQRVIDTIEEA</sequence>